<feature type="region of interest" description="Disordered" evidence="1">
    <location>
        <begin position="54"/>
        <end position="77"/>
    </location>
</feature>
<dbReference type="GeneID" id="18501561"/>
<dbReference type="KEGG" id="vg:18501561"/>
<organism evidence="2 3">
    <name type="scientific">Invertebrate iridescent virus 22</name>
    <dbReference type="NCBI Taxonomy" id="345198"/>
    <lineage>
        <taxon>Viruses</taxon>
        <taxon>Varidnaviria</taxon>
        <taxon>Bamfordvirae</taxon>
        <taxon>Nucleocytoviricota</taxon>
        <taxon>Megaviricetes</taxon>
        <taxon>Pimascovirales</taxon>
        <taxon>Pimascovirales incertae sedis</taxon>
        <taxon>Iridoviridae</taxon>
        <taxon>Betairidovirinae</taxon>
        <taxon>Chloriridovirus</taxon>
        <taxon>Chloriridovirus simulium1</taxon>
    </lineage>
</organism>
<gene>
    <name evidence="2" type="primary">011R</name>
    <name evidence="2" type="ORF">IIV22A_011R</name>
</gene>
<accession>W8W2A3</accession>
<protein>
    <submittedName>
        <fullName evidence="2">Uncharacterized protein</fullName>
    </submittedName>
</protein>
<reference evidence="2 3" key="1">
    <citation type="submission" date="2013-03" db="EMBL/GenBank/DDBJ databases">
        <title>Genomic and evolutionary features of invertebrate iridoviruse.</title>
        <authorList>
            <person name="Piegu B."/>
            <person name="Guizard S."/>
            <person name="Bideshi D."/>
            <person name="Spears T."/>
            <person name="Federici B."/>
            <person name="Bigot Y."/>
        </authorList>
    </citation>
    <scope>NUCLEOTIDE SEQUENCE [LARGE SCALE GENOMIC DNA]</scope>
    <source>
        <strain evidence="2">IIV22Aberystwyth</strain>
    </source>
</reference>
<feature type="compositionally biased region" description="Basic and acidic residues" evidence="1">
    <location>
        <begin position="54"/>
        <end position="69"/>
    </location>
</feature>
<evidence type="ECO:0000313" key="3">
    <source>
        <dbReference type="Proteomes" id="UP000141616"/>
    </source>
</evidence>
<sequence length="77" mass="9159">MSQTIEKKINVWSIQEQLYNNSIVNKQLDLKLKVLRDQYIESLINDSINLIKDQEEPKNKDKKSKDQNKQKNKCIIL</sequence>
<proteinExistence type="predicted"/>
<dbReference type="RefSeq" id="YP_009010772.1">
    <property type="nucleotide sequence ID" value="NC_023615.1"/>
</dbReference>
<evidence type="ECO:0000256" key="1">
    <source>
        <dbReference type="SAM" id="MobiDB-lite"/>
    </source>
</evidence>
<name>W8W2A3_9VIRU</name>
<dbReference type="EMBL" id="HF920634">
    <property type="protein sequence ID" value="CCV01855.1"/>
    <property type="molecule type" value="Genomic_DNA"/>
</dbReference>
<evidence type="ECO:0000313" key="2">
    <source>
        <dbReference type="EMBL" id="CCV01855.1"/>
    </source>
</evidence>
<dbReference type="Proteomes" id="UP000141616">
    <property type="component" value="Segment"/>
</dbReference>